<reference evidence="1 2" key="1">
    <citation type="journal article" date="2010" name="Nature">
        <title>Genome sequence of the palaeopolyploid soybean.</title>
        <authorList>
            <person name="Schmutz J."/>
            <person name="Cannon S.B."/>
            <person name="Schlueter J."/>
            <person name="Ma J."/>
            <person name="Mitros T."/>
            <person name="Nelson W."/>
            <person name="Hyten D.L."/>
            <person name="Song Q."/>
            <person name="Thelen J.J."/>
            <person name="Cheng J."/>
            <person name="Xu D."/>
            <person name="Hellsten U."/>
            <person name="May G.D."/>
            <person name="Yu Y."/>
            <person name="Sakurai T."/>
            <person name="Umezawa T."/>
            <person name="Bhattacharyya M.K."/>
            <person name="Sandhu D."/>
            <person name="Valliyodan B."/>
            <person name="Lindquist E."/>
            <person name="Peto M."/>
            <person name="Grant D."/>
            <person name="Shu S."/>
            <person name="Goodstein D."/>
            <person name="Barry K."/>
            <person name="Futrell-Griggs M."/>
            <person name="Abernathy B."/>
            <person name="Du J."/>
            <person name="Tian Z."/>
            <person name="Zhu L."/>
            <person name="Gill N."/>
            <person name="Joshi T."/>
            <person name="Libault M."/>
            <person name="Sethuraman A."/>
            <person name="Zhang X.-C."/>
            <person name="Shinozaki K."/>
            <person name="Nguyen H.T."/>
            <person name="Wing R.A."/>
            <person name="Cregan P."/>
            <person name="Specht J."/>
            <person name="Grimwood J."/>
            <person name="Rokhsar D."/>
            <person name="Stacey G."/>
            <person name="Shoemaker R.C."/>
            <person name="Jackson S.A."/>
        </authorList>
    </citation>
    <scope>NUCLEOTIDE SEQUENCE [LARGE SCALE GENOMIC DNA]</scope>
    <source>
        <strain evidence="2">cv. Williams 82</strain>
        <tissue evidence="1">Callus</tissue>
    </source>
</reference>
<evidence type="ECO:0000313" key="2">
    <source>
        <dbReference type="EnsemblPlants" id="KRH42307"/>
    </source>
</evidence>
<reference evidence="1" key="3">
    <citation type="submission" date="2018-07" db="EMBL/GenBank/DDBJ databases">
        <title>WGS assembly of Glycine max.</title>
        <authorList>
            <person name="Schmutz J."/>
            <person name="Cannon S."/>
            <person name="Schlueter J."/>
            <person name="Ma J."/>
            <person name="Mitros T."/>
            <person name="Nelson W."/>
            <person name="Hyten D."/>
            <person name="Song Q."/>
            <person name="Thelen J."/>
            <person name="Cheng J."/>
            <person name="Xu D."/>
            <person name="Hellsten U."/>
            <person name="May G."/>
            <person name="Yu Y."/>
            <person name="Sakurai T."/>
            <person name="Umezawa T."/>
            <person name="Bhattacharyya M."/>
            <person name="Sandhu D."/>
            <person name="Valliyodan B."/>
            <person name="Lindquist E."/>
            <person name="Peto M."/>
            <person name="Grant D."/>
            <person name="Shu S."/>
            <person name="Goodstein D."/>
            <person name="Barry K."/>
            <person name="Futrell-Griggs M."/>
            <person name="Abernathy B."/>
            <person name="Du J."/>
            <person name="Tian Z."/>
            <person name="Zhu L."/>
            <person name="Gill N."/>
            <person name="Joshi T."/>
            <person name="Libault M."/>
            <person name="Sethuraman A."/>
            <person name="Zhang X."/>
            <person name="Shinozaki K."/>
            <person name="Nguyen H."/>
            <person name="Wing R."/>
            <person name="Cregan P."/>
            <person name="Specht J."/>
            <person name="Grimwood J."/>
            <person name="Rokhsar D."/>
            <person name="Stacey G."/>
            <person name="Shoemaker R."/>
            <person name="Jackson S."/>
        </authorList>
    </citation>
    <scope>NUCLEOTIDE SEQUENCE</scope>
    <source>
        <tissue evidence="1">Callus</tissue>
    </source>
</reference>
<dbReference type="EnsemblPlants" id="KRH42307">
    <property type="protein sequence ID" value="KRH42307"/>
    <property type="gene ID" value="GLYMA_08G082300"/>
</dbReference>
<evidence type="ECO:0000313" key="1">
    <source>
        <dbReference type="EMBL" id="KRH42307.1"/>
    </source>
</evidence>
<dbReference type="InParanoid" id="A0A0R0IPN2"/>
<dbReference type="EMBL" id="CM000841">
    <property type="protein sequence ID" value="KRH42307.1"/>
    <property type="molecule type" value="Genomic_DNA"/>
</dbReference>
<protein>
    <submittedName>
        <fullName evidence="1 2">Uncharacterized protein</fullName>
    </submittedName>
</protein>
<keyword evidence="3" id="KW-1185">Reference proteome</keyword>
<organism evidence="1">
    <name type="scientific">Glycine max</name>
    <name type="common">Soybean</name>
    <name type="synonym">Glycine hispida</name>
    <dbReference type="NCBI Taxonomy" id="3847"/>
    <lineage>
        <taxon>Eukaryota</taxon>
        <taxon>Viridiplantae</taxon>
        <taxon>Streptophyta</taxon>
        <taxon>Embryophyta</taxon>
        <taxon>Tracheophyta</taxon>
        <taxon>Spermatophyta</taxon>
        <taxon>Magnoliopsida</taxon>
        <taxon>eudicotyledons</taxon>
        <taxon>Gunneridae</taxon>
        <taxon>Pentapetalae</taxon>
        <taxon>rosids</taxon>
        <taxon>fabids</taxon>
        <taxon>Fabales</taxon>
        <taxon>Fabaceae</taxon>
        <taxon>Papilionoideae</taxon>
        <taxon>50 kb inversion clade</taxon>
        <taxon>NPAAA clade</taxon>
        <taxon>indigoferoid/millettioid clade</taxon>
        <taxon>Phaseoleae</taxon>
        <taxon>Glycine</taxon>
        <taxon>Glycine subgen. Soja</taxon>
    </lineage>
</organism>
<gene>
    <name evidence="1" type="ORF">GLYMA_08G082300</name>
</gene>
<dbReference type="AlphaFoldDB" id="A0A0R0IPN2"/>
<reference evidence="2" key="2">
    <citation type="submission" date="2018-02" db="UniProtKB">
        <authorList>
            <consortium name="EnsemblPlants"/>
        </authorList>
    </citation>
    <scope>IDENTIFICATION</scope>
    <source>
        <strain evidence="2">Williams 82</strain>
    </source>
</reference>
<sequence length="76" mass="8700">MCFLKPNGPCGLRYLEHIHSIHLSPSLIPACYVSRPEIFHVNNQELTDVSYRTRDNENIKIWAETCADPPSCCLLK</sequence>
<accession>A0A0R0IPN2</accession>
<name>A0A0R0IPN2_SOYBN</name>
<dbReference type="Proteomes" id="UP000008827">
    <property type="component" value="Chromosome 8"/>
</dbReference>
<dbReference type="Gramene" id="KRH42307">
    <property type="protein sequence ID" value="KRH42307"/>
    <property type="gene ID" value="GLYMA_08G082300"/>
</dbReference>
<evidence type="ECO:0000313" key="3">
    <source>
        <dbReference type="Proteomes" id="UP000008827"/>
    </source>
</evidence>
<proteinExistence type="predicted"/>